<dbReference type="PANTHER" id="PTHR30344:SF1">
    <property type="entry name" value="6-PHOSPHOGLUCONOLACTONASE"/>
    <property type="match status" value="1"/>
</dbReference>
<reference evidence="2 3" key="1">
    <citation type="submission" date="2020-08" db="EMBL/GenBank/DDBJ databases">
        <title>A Genomic Blueprint of the Chicken Gut Microbiome.</title>
        <authorList>
            <person name="Gilroy R."/>
            <person name="Ravi A."/>
            <person name="Getino M."/>
            <person name="Pursley I."/>
            <person name="Horton D.L."/>
            <person name="Alikhan N.-F."/>
            <person name="Baker D."/>
            <person name="Gharbi K."/>
            <person name="Hall N."/>
            <person name="Watson M."/>
            <person name="Adriaenssens E.M."/>
            <person name="Foster-Nyarko E."/>
            <person name="Jarju S."/>
            <person name="Secka A."/>
            <person name="Antonio M."/>
            <person name="Oren A."/>
            <person name="Chaudhuri R."/>
            <person name="La Ragione R.M."/>
            <person name="Hildebrand F."/>
            <person name="Pallen M.J."/>
        </authorList>
    </citation>
    <scope>NUCLEOTIDE SEQUENCE [LARGE SCALE GENOMIC DNA]</scope>
    <source>
        <strain evidence="2 3">Sa4CUA1</strain>
    </source>
</reference>
<proteinExistence type="inferred from homology"/>
<comment type="caution">
    <text evidence="2">The sequence shown here is derived from an EMBL/GenBank/DDBJ whole genome shotgun (WGS) entry which is preliminary data.</text>
</comment>
<dbReference type="InterPro" id="IPR015943">
    <property type="entry name" value="WD40/YVTN_repeat-like_dom_sf"/>
</dbReference>
<accession>A0ABR8RU74</accession>
<keyword evidence="3" id="KW-1185">Reference proteome</keyword>
<comment type="similarity">
    <text evidence="1">Belongs to the cycloisomerase 2 family.</text>
</comment>
<sequence>MTSTSTSSVASGADSRTLWLGTYPDGAEPGSGEGIWRLSVDASTGELGDPVLAAVTPSPSFVALAPDGARLYAVSETEEGAVSGFEVTPGGGLAPLGTVPSGGTYPCHLVATDDAVRVANYGDGTFAVLPLDASGAPTAPLLLGHRGTGPDTERQEGPHAHFVAEVAGEPVVVDLGTDELRAYPRSLAEVRSLAEGPDGGGPARVAATFPGGAGPRHLAVLDGAHGTPAALLVATELDARVYVLVPAGDGRFEVAASVEATAAPLPQGGRNYPSHVALSADGSRLFVAIRGADVLSTFAVTRTVTGPDGAAPVLEHLADTPLGGAWPRHFAVLAPAGDGTPEADLVVVANQNSSNLTVLRIDRADGAGTLVDELVIPVPACVVEA</sequence>
<dbReference type="Pfam" id="PF10282">
    <property type="entry name" value="Lactonase"/>
    <property type="match status" value="1"/>
</dbReference>
<dbReference type="InterPro" id="IPR050282">
    <property type="entry name" value="Cycloisomerase_2"/>
</dbReference>
<evidence type="ECO:0000256" key="1">
    <source>
        <dbReference type="ARBA" id="ARBA00005564"/>
    </source>
</evidence>
<dbReference type="Proteomes" id="UP000641803">
    <property type="component" value="Unassembled WGS sequence"/>
</dbReference>
<evidence type="ECO:0000313" key="2">
    <source>
        <dbReference type="EMBL" id="MBD7951313.1"/>
    </source>
</evidence>
<gene>
    <name evidence="2" type="ORF">H9652_12965</name>
</gene>
<dbReference type="RefSeq" id="WP_191796619.1">
    <property type="nucleotide sequence ID" value="NZ_JACSQQ010000021.1"/>
</dbReference>
<dbReference type="EMBL" id="JACSQQ010000021">
    <property type="protein sequence ID" value="MBD7951313.1"/>
    <property type="molecule type" value="Genomic_DNA"/>
</dbReference>
<dbReference type="InterPro" id="IPR011048">
    <property type="entry name" value="Haem_d1_sf"/>
</dbReference>
<dbReference type="Gene3D" id="2.130.10.10">
    <property type="entry name" value="YVTN repeat-like/Quinoprotein amine dehydrogenase"/>
    <property type="match status" value="1"/>
</dbReference>
<protein>
    <submittedName>
        <fullName evidence="2">Lactonase family protein</fullName>
    </submittedName>
</protein>
<evidence type="ECO:0000313" key="3">
    <source>
        <dbReference type="Proteomes" id="UP000641803"/>
    </source>
</evidence>
<dbReference type="PANTHER" id="PTHR30344">
    <property type="entry name" value="6-PHOSPHOGLUCONOLACTONASE-RELATED"/>
    <property type="match status" value="1"/>
</dbReference>
<name>A0ABR8RU74_9CELL</name>
<dbReference type="SUPFAM" id="SSF51004">
    <property type="entry name" value="C-terminal (heme d1) domain of cytochrome cd1-nitrite reductase"/>
    <property type="match status" value="1"/>
</dbReference>
<dbReference type="InterPro" id="IPR019405">
    <property type="entry name" value="Lactonase_7-beta_prop"/>
</dbReference>
<organism evidence="2 3">
    <name type="scientific">Oerskovia rustica</name>
    <dbReference type="NCBI Taxonomy" id="2762237"/>
    <lineage>
        <taxon>Bacteria</taxon>
        <taxon>Bacillati</taxon>
        <taxon>Actinomycetota</taxon>
        <taxon>Actinomycetes</taxon>
        <taxon>Micrococcales</taxon>
        <taxon>Cellulomonadaceae</taxon>
        <taxon>Oerskovia</taxon>
    </lineage>
</organism>